<gene>
    <name evidence="4" type="ORF">B1R32_11417</name>
</gene>
<feature type="domain" description="Response regulatory" evidence="3">
    <location>
        <begin position="12"/>
        <end position="128"/>
    </location>
</feature>
<dbReference type="EMBL" id="NIGF01000014">
    <property type="protein sequence ID" value="PQV63192.1"/>
    <property type="molecule type" value="Genomic_DNA"/>
</dbReference>
<dbReference type="SMART" id="SM00448">
    <property type="entry name" value="REC"/>
    <property type="match status" value="1"/>
</dbReference>
<dbReference type="AlphaFoldDB" id="A0A2S8SQV4"/>
<sequence length="135" mass="15086">MLNLEASSPFLRVLIVDDHPDLLSMLDLMMQRRQYAVKTALSGDQAMQLAPDFCPHVVVSDIGMPGMDGYQLMQNLRAADGLAPFKSIALTGYDGHIENGRAKDAGYDAHMTKPIEFEQLFEMIEELAREMRPNS</sequence>
<keyword evidence="1 2" id="KW-0597">Phosphoprotein</keyword>
<dbReference type="InterPro" id="IPR001789">
    <property type="entry name" value="Sig_transdc_resp-reg_receiver"/>
</dbReference>
<dbReference type="GO" id="GO:0000160">
    <property type="term" value="P:phosphorelay signal transduction system"/>
    <property type="evidence" value="ECO:0007669"/>
    <property type="project" value="InterPro"/>
</dbReference>
<dbReference type="RefSeq" id="WP_106380607.1">
    <property type="nucleotide sequence ID" value="NZ_NIGF01000014.1"/>
</dbReference>
<dbReference type="InterPro" id="IPR011006">
    <property type="entry name" value="CheY-like_superfamily"/>
</dbReference>
<evidence type="ECO:0000256" key="2">
    <source>
        <dbReference type="PROSITE-ProRule" id="PRU00169"/>
    </source>
</evidence>
<evidence type="ECO:0000256" key="1">
    <source>
        <dbReference type="ARBA" id="ARBA00022553"/>
    </source>
</evidence>
<proteinExistence type="predicted"/>
<dbReference type="SUPFAM" id="SSF52172">
    <property type="entry name" value="CheY-like"/>
    <property type="match status" value="1"/>
</dbReference>
<organism evidence="4 5">
    <name type="scientific">Abditibacterium utsteinense</name>
    <dbReference type="NCBI Taxonomy" id="1960156"/>
    <lineage>
        <taxon>Bacteria</taxon>
        <taxon>Pseudomonadati</taxon>
        <taxon>Abditibacteriota</taxon>
        <taxon>Abditibacteriia</taxon>
        <taxon>Abditibacteriales</taxon>
        <taxon>Abditibacteriaceae</taxon>
        <taxon>Abditibacterium</taxon>
    </lineage>
</organism>
<dbReference type="InParanoid" id="A0A2S8SQV4"/>
<dbReference type="PANTHER" id="PTHR44591">
    <property type="entry name" value="STRESS RESPONSE REGULATOR PROTEIN 1"/>
    <property type="match status" value="1"/>
</dbReference>
<dbReference type="Gene3D" id="3.40.50.2300">
    <property type="match status" value="1"/>
</dbReference>
<keyword evidence="5" id="KW-1185">Reference proteome</keyword>
<reference evidence="4 5" key="1">
    <citation type="journal article" date="2018" name="Syst. Appl. Microbiol.">
        <title>Abditibacterium utsteinense sp. nov., the first cultivated member of candidate phylum FBP, isolated from ice-free Antarctic soil samples.</title>
        <authorList>
            <person name="Tahon G."/>
            <person name="Tytgat B."/>
            <person name="Lebbe L."/>
            <person name="Carlier A."/>
            <person name="Willems A."/>
        </authorList>
    </citation>
    <scope>NUCLEOTIDE SEQUENCE [LARGE SCALE GENOMIC DNA]</scope>
    <source>
        <strain evidence="4 5">LMG 29911</strain>
    </source>
</reference>
<protein>
    <submittedName>
        <fullName evidence="4">Response regulator receiver domain-containing protein</fullName>
    </submittedName>
</protein>
<dbReference type="OrthoDB" id="3197131at2"/>
<feature type="modified residue" description="4-aspartylphosphate" evidence="2">
    <location>
        <position position="61"/>
    </location>
</feature>
<dbReference type="Pfam" id="PF00072">
    <property type="entry name" value="Response_reg"/>
    <property type="match status" value="1"/>
</dbReference>
<evidence type="ECO:0000259" key="3">
    <source>
        <dbReference type="PROSITE" id="PS50110"/>
    </source>
</evidence>
<dbReference type="PANTHER" id="PTHR44591:SF23">
    <property type="entry name" value="CHEY SUBFAMILY"/>
    <property type="match status" value="1"/>
</dbReference>
<evidence type="ECO:0000313" key="4">
    <source>
        <dbReference type="EMBL" id="PQV63192.1"/>
    </source>
</evidence>
<name>A0A2S8SQV4_9BACT</name>
<dbReference type="InterPro" id="IPR050595">
    <property type="entry name" value="Bact_response_regulator"/>
</dbReference>
<dbReference type="Proteomes" id="UP000237684">
    <property type="component" value="Unassembled WGS sequence"/>
</dbReference>
<evidence type="ECO:0000313" key="5">
    <source>
        <dbReference type="Proteomes" id="UP000237684"/>
    </source>
</evidence>
<dbReference type="PROSITE" id="PS50110">
    <property type="entry name" value="RESPONSE_REGULATORY"/>
    <property type="match status" value="1"/>
</dbReference>
<comment type="caution">
    <text evidence="4">The sequence shown here is derived from an EMBL/GenBank/DDBJ whole genome shotgun (WGS) entry which is preliminary data.</text>
</comment>
<accession>A0A2S8SQV4</accession>